<dbReference type="GO" id="GO:0005524">
    <property type="term" value="F:ATP binding"/>
    <property type="evidence" value="ECO:0007669"/>
    <property type="project" value="InterPro"/>
</dbReference>
<dbReference type="AlphaFoldDB" id="A0AAN6RNX0"/>
<organism evidence="2 3">
    <name type="scientific">Staphylotrichum tortipilum</name>
    <dbReference type="NCBI Taxonomy" id="2831512"/>
    <lineage>
        <taxon>Eukaryota</taxon>
        <taxon>Fungi</taxon>
        <taxon>Dikarya</taxon>
        <taxon>Ascomycota</taxon>
        <taxon>Pezizomycotina</taxon>
        <taxon>Sordariomycetes</taxon>
        <taxon>Sordariomycetidae</taxon>
        <taxon>Sordariales</taxon>
        <taxon>Chaetomiaceae</taxon>
        <taxon>Staphylotrichum</taxon>
    </lineage>
</organism>
<dbReference type="Gene3D" id="1.10.510.10">
    <property type="entry name" value="Transferase(Phosphotransferase) domain 1"/>
    <property type="match status" value="1"/>
</dbReference>
<proteinExistence type="predicted"/>
<dbReference type="Proteomes" id="UP001303889">
    <property type="component" value="Unassembled WGS sequence"/>
</dbReference>
<comment type="caution">
    <text evidence="2">The sequence shown here is derived from an EMBL/GenBank/DDBJ whole genome shotgun (WGS) entry which is preliminary data.</text>
</comment>
<reference evidence="2" key="2">
    <citation type="submission" date="2023-05" db="EMBL/GenBank/DDBJ databases">
        <authorList>
            <consortium name="Lawrence Berkeley National Laboratory"/>
            <person name="Steindorff A."/>
            <person name="Hensen N."/>
            <person name="Bonometti L."/>
            <person name="Westerberg I."/>
            <person name="Brannstrom I.O."/>
            <person name="Guillou S."/>
            <person name="Cros-Aarteil S."/>
            <person name="Calhoun S."/>
            <person name="Haridas S."/>
            <person name="Kuo A."/>
            <person name="Mondo S."/>
            <person name="Pangilinan J."/>
            <person name="Riley R."/>
            <person name="Labutti K."/>
            <person name="Andreopoulos B."/>
            <person name="Lipzen A."/>
            <person name="Chen C."/>
            <person name="Yanf M."/>
            <person name="Daum C."/>
            <person name="Ng V."/>
            <person name="Clum A."/>
            <person name="Ohm R."/>
            <person name="Martin F."/>
            <person name="Silar P."/>
            <person name="Natvig D."/>
            <person name="Lalanne C."/>
            <person name="Gautier V."/>
            <person name="Ament-Velasquez S.L."/>
            <person name="Kruys A."/>
            <person name="Hutchinson M.I."/>
            <person name="Powell A.J."/>
            <person name="Barry K."/>
            <person name="Miller A.N."/>
            <person name="Grigoriev I.V."/>
            <person name="Debuchy R."/>
            <person name="Gladieux P."/>
            <person name="Thoren M.H."/>
            <person name="Johannesson H."/>
        </authorList>
    </citation>
    <scope>NUCLEOTIDE SEQUENCE</scope>
    <source>
        <strain evidence="2">CBS 103.79</strain>
    </source>
</reference>
<keyword evidence="3" id="KW-1185">Reference proteome</keyword>
<evidence type="ECO:0000313" key="2">
    <source>
        <dbReference type="EMBL" id="KAK3897605.1"/>
    </source>
</evidence>
<sequence>MFRHNRARFEVAAVHYDDEALGESLVADDYPFDGSVEGPFLTRLEALTWGDYDRARLDESDRLTRQLADLIIDACLPEMQRLAPPSAPLTAAAPETLHGHLYPDTYTLQVLTKDRKLVSRPLDKDMIPPTPPLSVSGEKLSAMGLDLETTRLRVFQASQVVLAQYLQGGGVWRATVDGQEVVYKSLLHPFKNIMGNELATYLKLEASGLPLKIPQLKGIVKSHVGVVGMLLAYIPHEHHSLRVLLDKAPHEATAALRQKWAGQIRDTVGVLHGLGILWLDIKTDNVLIDDAGDAVVLDFGGGNTVGWIDRDKYGTMEGERHGLGKVMAALGVEDDGSGEVGSS</sequence>
<dbReference type="SUPFAM" id="SSF56112">
    <property type="entry name" value="Protein kinase-like (PK-like)"/>
    <property type="match status" value="1"/>
</dbReference>
<dbReference type="InterPro" id="IPR011009">
    <property type="entry name" value="Kinase-like_dom_sf"/>
</dbReference>
<accession>A0AAN6RNX0</accession>
<evidence type="ECO:0000259" key="1">
    <source>
        <dbReference type="PROSITE" id="PS50011"/>
    </source>
</evidence>
<protein>
    <recommendedName>
        <fullName evidence="1">Protein kinase domain-containing protein</fullName>
    </recommendedName>
</protein>
<evidence type="ECO:0000313" key="3">
    <source>
        <dbReference type="Proteomes" id="UP001303889"/>
    </source>
</evidence>
<dbReference type="GO" id="GO:0004672">
    <property type="term" value="F:protein kinase activity"/>
    <property type="evidence" value="ECO:0007669"/>
    <property type="project" value="InterPro"/>
</dbReference>
<dbReference type="EMBL" id="MU856117">
    <property type="protein sequence ID" value="KAK3897605.1"/>
    <property type="molecule type" value="Genomic_DNA"/>
</dbReference>
<gene>
    <name evidence="2" type="ORF">C8A05DRAFT_38833</name>
</gene>
<reference evidence="2" key="1">
    <citation type="journal article" date="2023" name="Mol. Phylogenet. Evol.">
        <title>Genome-scale phylogeny and comparative genomics of the fungal order Sordariales.</title>
        <authorList>
            <person name="Hensen N."/>
            <person name="Bonometti L."/>
            <person name="Westerberg I."/>
            <person name="Brannstrom I.O."/>
            <person name="Guillou S."/>
            <person name="Cros-Aarteil S."/>
            <person name="Calhoun S."/>
            <person name="Haridas S."/>
            <person name="Kuo A."/>
            <person name="Mondo S."/>
            <person name="Pangilinan J."/>
            <person name="Riley R."/>
            <person name="LaButti K."/>
            <person name="Andreopoulos B."/>
            <person name="Lipzen A."/>
            <person name="Chen C."/>
            <person name="Yan M."/>
            <person name="Daum C."/>
            <person name="Ng V."/>
            <person name="Clum A."/>
            <person name="Steindorff A."/>
            <person name="Ohm R.A."/>
            <person name="Martin F."/>
            <person name="Silar P."/>
            <person name="Natvig D.O."/>
            <person name="Lalanne C."/>
            <person name="Gautier V."/>
            <person name="Ament-Velasquez S.L."/>
            <person name="Kruys A."/>
            <person name="Hutchinson M.I."/>
            <person name="Powell A.J."/>
            <person name="Barry K."/>
            <person name="Miller A.N."/>
            <person name="Grigoriev I.V."/>
            <person name="Debuchy R."/>
            <person name="Gladieux P."/>
            <person name="Hiltunen Thoren M."/>
            <person name="Johannesson H."/>
        </authorList>
    </citation>
    <scope>NUCLEOTIDE SEQUENCE</scope>
    <source>
        <strain evidence="2">CBS 103.79</strain>
    </source>
</reference>
<name>A0AAN6RNX0_9PEZI</name>
<feature type="domain" description="Protein kinase" evidence="1">
    <location>
        <begin position="157"/>
        <end position="343"/>
    </location>
</feature>
<dbReference type="PROSITE" id="PS50011">
    <property type="entry name" value="PROTEIN_KINASE_DOM"/>
    <property type="match status" value="1"/>
</dbReference>
<dbReference type="InterPro" id="IPR000719">
    <property type="entry name" value="Prot_kinase_dom"/>
</dbReference>